<dbReference type="EMBL" id="ML120411">
    <property type="protein sequence ID" value="RPA96757.1"/>
    <property type="molecule type" value="Genomic_DNA"/>
</dbReference>
<gene>
    <name evidence="2" type="ORF">L873DRAFT_1845162</name>
</gene>
<proteinExistence type="predicted"/>
<evidence type="ECO:0000256" key="1">
    <source>
        <dbReference type="SAM" id="MobiDB-lite"/>
    </source>
</evidence>
<dbReference type="AlphaFoldDB" id="A0A3N4JHM3"/>
<evidence type="ECO:0000313" key="3">
    <source>
        <dbReference type="Proteomes" id="UP000276215"/>
    </source>
</evidence>
<accession>A0A3N4JHM3</accession>
<reference evidence="2 3" key="1">
    <citation type="journal article" date="2018" name="Nat. Ecol. Evol.">
        <title>Pezizomycetes genomes reveal the molecular basis of ectomycorrhizal truffle lifestyle.</title>
        <authorList>
            <person name="Murat C."/>
            <person name="Payen T."/>
            <person name="Noel B."/>
            <person name="Kuo A."/>
            <person name="Morin E."/>
            <person name="Chen J."/>
            <person name="Kohler A."/>
            <person name="Krizsan K."/>
            <person name="Balestrini R."/>
            <person name="Da Silva C."/>
            <person name="Montanini B."/>
            <person name="Hainaut M."/>
            <person name="Levati E."/>
            <person name="Barry K.W."/>
            <person name="Belfiori B."/>
            <person name="Cichocki N."/>
            <person name="Clum A."/>
            <person name="Dockter R.B."/>
            <person name="Fauchery L."/>
            <person name="Guy J."/>
            <person name="Iotti M."/>
            <person name="Le Tacon F."/>
            <person name="Lindquist E.A."/>
            <person name="Lipzen A."/>
            <person name="Malagnac F."/>
            <person name="Mello A."/>
            <person name="Molinier V."/>
            <person name="Miyauchi S."/>
            <person name="Poulain J."/>
            <person name="Riccioni C."/>
            <person name="Rubini A."/>
            <person name="Sitrit Y."/>
            <person name="Splivallo R."/>
            <person name="Traeger S."/>
            <person name="Wang M."/>
            <person name="Zifcakova L."/>
            <person name="Wipf D."/>
            <person name="Zambonelli A."/>
            <person name="Paolocci F."/>
            <person name="Nowrousian M."/>
            <person name="Ottonello S."/>
            <person name="Baldrian P."/>
            <person name="Spatafora J.W."/>
            <person name="Henrissat B."/>
            <person name="Nagy L.G."/>
            <person name="Aury J.M."/>
            <person name="Wincker P."/>
            <person name="Grigoriev I.V."/>
            <person name="Bonfante P."/>
            <person name="Martin F.M."/>
        </authorList>
    </citation>
    <scope>NUCLEOTIDE SEQUENCE [LARGE SCALE GENOMIC DNA]</scope>
    <source>
        <strain evidence="2 3">120613-1</strain>
    </source>
</reference>
<keyword evidence="3" id="KW-1185">Reference proteome</keyword>
<feature type="region of interest" description="Disordered" evidence="1">
    <location>
        <begin position="129"/>
        <end position="153"/>
    </location>
</feature>
<sequence>MNVGMAEGSEVHLGLDLIVEVPVRKEGSYETSDIIVFLLKHDRLKTTVIGNTSSVFATSFNPKTAVELDNLLDGGSCPVPKPPVAHKLQISDPYHITKPEAKLQKRSKTYYTIVPSLSQIPNPFTHPNTLPTGNYQEREPHPQITRHKPGCEGKPMRAAAGARLHSIHQGKSSKKMEFWRAGCVL</sequence>
<evidence type="ECO:0000313" key="2">
    <source>
        <dbReference type="EMBL" id="RPA96757.1"/>
    </source>
</evidence>
<dbReference type="Proteomes" id="UP000276215">
    <property type="component" value="Unassembled WGS sequence"/>
</dbReference>
<protein>
    <submittedName>
        <fullName evidence="2">Uncharacterized protein</fullName>
    </submittedName>
</protein>
<name>A0A3N4JHM3_9PEZI</name>
<organism evidence="2 3">
    <name type="scientific">Choiromyces venosus 120613-1</name>
    <dbReference type="NCBI Taxonomy" id="1336337"/>
    <lineage>
        <taxon>Eukaryota</taxon>
        <taxon>Fungi</taxon>
        <taxon>Dikarya</taxon>
        <taxon>Ascomycota</taxon>
        <taxon>Pezizomycotina</taxon>
        <taxon>Pezizomycetes</taxon>
        <taxon>Pezizales</taxon>
        <taxon>Tuberaceae</taxon>
        <taxon>Choiromyces</taxon>
    </lineage>
</organism>